<organism evidence="2 3">
    <name type="scientific">Tilletia laevis</name>
    <dbReference type="NCBI Taxonomy" id="157183"/>
    <lineage>
        <taxon>Eukaryota</taxon>
        <taxon>Fungi</taxon>
        <taxon>Dikarya</taxon>
        <taxon>Basidiomycota</taxon>
        <taxon>Ustilaginomycotina</taxon>
        <taxon>Exobasidiomycetes</taxon>
        <taxon>Tilletiales</taxon>
        <taxon>Tilletiaceae</taxon>
        <taxon>Tilletia</taxon>
    </lineage>
</organism>
<feature type="compositionally biased region" description="Acidic residues" evidence="1">
    <location>
        <begin position="520"/>
        <end position="530"/>
    </location>
</feature>
<feature type="compositionally biased region" description="Polar residues" evidence="1">
    <location>
        <begin position="1"/>
        <end position="21"/>
    </location>
</feature>
<evidence type="ECO:0000256" key="1">
    <source>
        <dbReference type="SAM" id="MobiDB-lite"/>
    </source>
</evidence>
<feature type="compositionally biased region" description="Low complexity" evidence="1">
    <location>
        <begin position="229"/>
        <end position="242"/>
    </location>
</feature>
<name>A0A9N8Q6T3_9BASI</name>
<feature type="compositionally biased region" description="Low complexity" evidence="1">
    <location>
        <begin position="210"/>
        <end position="221"/>
    </location>
</feature>
<proteinExistence type="predicted"/>
<feature type="compositionally biased region" description="Basic and acidic residues" evidence="1">
    <location>
        <begin position="388"/>
        <end position="399"/>
    </location>
</feature>
<feature type="compositionally biased region" description="Acidic residues" evidence="1">
    <location>
        <begin position="672"/>
        <end position="683"/>
    </location>
</feature>
<feature type="compositionally biased region" description="Polar residues" evidence="1">
    <location>
        <begin position="831"/>
        <end position="855"/>
    </location>
</feature>
<sequence length="1410" mass="152279">MWLSSAQRTPVQSRSSNQYESPNGMMTPPASQSPPSSQERPSAESHAPTRAQELSDSSSGQSSTAHGKRTRTDSFSTLQASHRPQANEALTQSPNPRHRKSVRHKASTPRRAGVASSDRDIPRSALVNKENSETRSRTSSPSKKVVYAAPIPGLGLSPFKSVLSQPVVAENRVQITHSQRPRFSSAEPVAFTPTKIRARQLQFAILANNNESDSSSNDVSNGSQAQGGADASMARSSSQQSTSDDKGRKKSASSSSSTHSGPQSSGAASLLPAKGKLSRRSTFGRSHSWASFSTPPPARGMRVTKDVAQPVSPSDDPLLLYASHCAEWDYGTGSPSFSRSRVLRDVSVGDWTTRNEVGIMTERDRVECGISTLQEEEEEEEEEEKEEGEEKRGDQEKAGGGDGTPEFLRTQSMFEPIDFGPNDDDESHWQPGHADSDSDGESNHFDSSVAANVFQSTPARRVSAPADDEPECDWQLGDSSSQEAQHDIQAEGQSSVAEASNSYGQSVSEPSQNASVLQSEVEDGSADFDPDANATSSAERSGSSSTESIHSGLAETPSQSFADHTQDDDGDEEYEVEQDTSLRSDSDSRSREDTVEESQDAASDGSGVIVGNHAEPEAETGIDQQGHSLKSRHDDAVAAEEDNSRSEAEASSSMDPYLANKVSSEMESGRSEEEEEEEEEEEAYALSGDKEAKEPEYDENEDDDDISVAEVEQSLFVSRHDDDDDVSEHGTSSDGQDERDDILVSHDGKDGDLMESDVSMRSQDQDAAAEEEQEASQSDDSSMAGDDDLPAQPTETPRRNSVPAMLPMASPLTPYPALSTPFHSRGAPGSTPFNAATSPTRTTLRVDNESASPGTLQRANSSASLLLMKSSEHPVIQISSLDPRAAAKAAAILKLHYQYVEEGFSHEEVDVMELKKYGLSVRDIRGLSAHDVSELPNVLADEELKELERQQGRSIRARHRQSSLASPIFFRSKGKTKAKQDGDWTLSGSSDSDKPTPPLTPSTDLMSSSPARSGTGFSPKKGNSTPRLPGAWVWTPAKAQQSVTKGKVPESHGRSLVKGGNNSTPRLSPDPLVWELSEWSALDHVFRQRVREHAIRLLDASELGSNSDTCPLTASSSAQRLQIRSASDCNTTKKLKAHCLAALEVDVEKVFTTFVQKHHIQESQLNGVWSSHRFATRIAALQRRYLDRVDKHYRSKHVEQSQLELVAIAHAELNEMHEPLNEANRSAGREGVLRLNAAELSVDPSKTSMPAPSAQASPEIFPTEDSIDFSLGMASSSAKGKAIYARGGEGMLHSTPVIRRSADAGTVGARRTATPKMTPSSSTLTAGRKDLRRAVLERTHGGNTDEPEPEPLFAAKGLGANKDDTAGPRPIQSNDLRRSSTPKPQSRLQSGGAENLTPAERLRSRLAASQ</sequence>
<feature type="region of interest" description="Disordered" evidence="1">
    <location>
        <begin position="1"/>
        <end position="143"/>
    </location>
</feature>
<feature type="compositionally biased region" description="Acidic residues" evidence="1">
    <location>
        <begin position="374"/>
        <end position="387"/>
    </location>
</feature>
<feature type="region of interest" description="Disordered" evidence="1">
    <location>
        <begin position="966"/>
        <end position="1064"/>
    </location>
</feature>
<feature type="region of interest" description="Disordered" evidence="1">
    <location>
        <begin position="1295"/>
        <end position="1410"/>
    </location>
</feature>
<feature type="compositionally biased region" description="Polar residues" evidence="1">
    <location>
        <begin position="491"/>
        <end position="518"/>
    </location>
</feature>
<dbReference type="Proteomes" id="UP000836404">
    <property type="component" value="Unassembled WGS sequence"/>
</dbReference>
<feature type="compositionally biased region" description="Basic and acidic residues" evidence="1">
    <location>
        <begin position="580"/>
        <end position="593"/>
    </location>
</feature>
<comment type="caution">
    <text evidence="2">The sequence shown here is derived from an EMBL/GenBank/DDBJ whole genome shotgun (WGS) entry which is preliminary data.</text>
</comment>
<protein>
    <submittedName>
        <fullName evidence="2">Uncharacterized protein</fullName>
    </submittedName>
</protein>
<feature type="compositionally biased region" description="Low complexity" evidence="1">
    <location>
        <begin position="28"/>
        <end position="40"/>
    </location>
</feature>
<feature type="compositionally biased region" description="Polar residues" evidence="1">
    <location>
        <begin position="445"/>
        <end position="458"/>
    </location>
</feature>
<keyword evidence="3" id="KW-1185">Reference proteome</keyword>
<feature type="compositionally biased region" description="Basic and acidic residues" evidence="1">
    <location>
        <begin position="741"/>
        <end position="752"/>
    </location>
</feature>
<reference evidence="2 3" key="1">
    <citation type="submission" date="2020-10" db="EMBL/GenBank/DDBJ databases">
        <authorList>
            <person name="Sedaghatjoo S."/>
        </authorList>
    </citation>
    <scope>NUCLEOTIDE SEQUENCE [LARGE SCALE GENOMIC DNA]</scope>
    <source>
        <strain evidence="2 3">LLFL</strain>
    </source>
</reference>
<feature type="compositionally biased region" description="Low complexity" evidence="1">
    <location>
        <begin position="534"/>
        <end position="552"/>
    </location>
</feature>
<feature type="compositionally biased region" description="Basic residues" evidence="1">
    <location>
        <begin position="96"/>
        <end position="108"/>
    </location>
</feature>
<feature type="compositionally biased region" description="Polar residues" evidence="1">
    <location>
        <begin position="73"/>
        <end position="95"/>
    </location>
</feature>
<evidence type="ECO:0000313" key="2">
    <source>
        <dbReference type="EMBL" id="CAD6904351.1"/>
    </source>
</evidence>
<evidence type="ECO:0000313" key="3">
    <source>
        <dbReference type="Proteomes" id="UP000836404"/>
    </source>
</evidence>
<gene>
    <name evidence="2" type="ORF">JKILLFL_G8221</name>
</gene>
<feature type="compositionally biased region" description="Polar residues" evidence="1">
    <location>
        <begin position="1001"/>
        <end position="1026"/>
    </location>
</feature>
<feature type="region of interest" description="Disordered" evidence="1">
    <location>
        <begin position="210"/>
        <end position="304"/>
    </location>
</feature>
<feature type="compositionally biased region" description="Acidic residues" evidence="1">
    <location>
        <begin position="566"/>
        <end position="578"/>
    </location>
</feature>
<feature type="compositionally biased region" description="Polar residues" evidence="1">
    <location>
        <begin position="1371"/>
        <end position="1389"/>
    </location>
</feature>
<feature type="compositionally biased region" description="Basic and acidic residues" evidence="1">
    <location>
        <begin position="1327"/>
        <end position="1340"/>
    </location>
</feature>
<feature type="compositionally biased region" description="Basic and acidic residues" evidence="1">
    <location>
        <begin position="631"/>
        <end position="648"/>
    </location>
</feature>
<feature type="compositionally biased region" description="Low complexity" evidence="1">
    <location>
        <begin position="252"/>
        <end position="265"/>
    </location>
</feature>
<feature type="region of interest" description="Disordered" evidence="1">
    <location>
        <begin position="371"/>
        <end position="855"/>
    </location>
</feature>
<accession>A0A9N8Q6T3</accession>
<dbReference type="EMBL" id="CAJHJF010000626">
    <property type="protein sequence ID" value="CAD6904351.1"/>
    <property type="molecule type" value="Genomic_DNA"/>
</dbReference>
<feature type="compositionally biased region" description="Polar residues" evidence="1">
    <location>
        <begin position="1315"/>
        <end position="1325"/>
    </location>
</feature>
<feature type="compositionally biased region" description="Polar residues" evidence="1">
    <location>
        <begin position="280"/>
        <end position="293"/>
    </location>
</feature>
<feature type="compositionally biased region" description="Acidic residues" evidence="1">
    <location>
        <begin position="696"/>
        <end position="707"/>
    </location>
</feature>